<dbReference type="STRING" id="1385510.GCA_000425205_01275"/>
<keyword evidence="6" id="KW-0698">rRNA processing</keyword>
<dbReference type="InterPro" id="IPR029063">
    <property type="entry name" value="SAM-dependent_MTases_sf"/>
</dbReference>
<comment type="function">
    <text evidence="1">Specifically methylates the cytosine at position 967 (m5C967) of 16S rRNA.</text>
</comment>
<feature type="active site" description="Nucleophile" evidence="14">
    <location>
        <position position="382"/>
    </location>
</feature>
<reference evidence="16 17" key="1">
    <citation type="submission" date="2013-08" db="EMBL/GenBank/DDBJ databases">
        <authorList>
            <person name="Huang J."/>
            <person name="Wang G."/>
        </authorList>
    </citation>
    <scope>NUCLEOTIDE SEQUENCE [LARGE SCALE GENOMIC DNA]</scope>
    <source>
        <strain evidence="16 17">JSM 076056</strain>
    </source>
</reference>
<evidence type="ECO:0000259" key="15">
    <source>
        <dbReference type="PROSITE" id="PS51686"/>
    </source>
</evidence>
<dbReference type="InterPro" id="IPR018314">
    <property type="entry name" value="RsmB/NOL1/NOP2-like_CS"/>
</dbReference>
<evidence type="ECO:0000256" key="1">
    <source>
        <dbReference type="ARBA" id="ARBA00002724"/>
    </source>
</evidence>
<dbReference type="Pfam" id="PF01189">
    <property type="entry name" value="Methyltr_RsmB-F"/>
    <property type="match status" value="1"/>
</dbReference>
<dbReference type="GO" id="GO:0006355">
    <property type="term" value="P:regulation of DNA-templated transcription"/>
    <property type="evidence" value="ECO:0007669"/>
    <property type="project" value="InterPro"/>
</dbReference>
<dbReference type="eggNOG" id="COG0144">
    <property type="taxonomic scope" value="Bacteria"/>
</dbReference>
<dbReference type="GO" id="GO:0008649">
    <property type="term" value="F:rRNA methyltransferase activity"/>
    <property type="evidence" value="ECO:0007669"/>
    <property type="project" value="InterPro"/>
</dbReference>
<sequence>MSNEALRETALEILTRVGENNSFSHLLMNQAIEKKGLAHRDTGLLTEIVYGTLQRKVGLQYLVAPFIVKQKKLKPWVLWLLYMSVYQMKYLDRVPDHAVIHEAVEIAKKKGHKGIASMVNGVLRSMQRNGTRSFEEIEDPIERLATETSHPLWMVKRWVDMYGLEETKAMCFTNLETKSMSVRVNTTKYTRSEIIERLTEDEFDVEPSSLANDGILIFKGNILKHELFRNGGLTIQDESSMLVGQHIGVSKGMEVLDACSAPGGKTTHMAEYMDNEGNVTAYDLHEKKVRLVKQKAEQLGLTNVTTGAADSRALRDKHDDHTFDRILLDAPCSGLGVVRGKPDIKYSKSEEDIKTLSRIQRELLESVSPLLKEDGKLMYSTCTVDVQENEQVIQSFLQDHPEWEVDAAFFEELPEETKELPGVSPFGLQLFPQDFDTDGFFLTRLKRRSDFHDGSNEAREHTSNETTKA</sequence>
<dbReference type="PANTHER" id="PTHR22807:SF53">
    <property type="entry name" value="RIBOSOMAL RNA SMALL SUBUNIT METHYLTRANSFERASE B-RELATED"/>
    <property type="match status" value="1"/>
</dbReference>
<organism evidence="16 17">
    <name type="scientific">Pontibacillus halophilus JSM 076056 = DSM 19796</name>
    <dbReference type="NCBI Taxonomy" id="1385510"/>
    <lineage>
        <taxon>Bacteria</taxon>
        <taxon>Bacillati</taxon>
        <taxon>Bacillota</taxon>
        <taxon>Bacilli</taxon>
        <taxon>Bacillales</taxon>
        <taxon>Bacillaceae</taxon>
        <taxon>Pontibacillus</taxon>
    </lineage>
</organism>
<dbReference type="FunFam" id="1.10.940.10:FF:000006">
    <property type="entry name" value="16S rRNA (Cytosine(967)-C(5))-methyltransferase RsmB"/>
    <property type="match status" value="1"/>
</dbReference>
<evidence type="ECO:0000256" key="12">
    <source>
        <dbReference type="ARBA" id="ARBA00031088"/>
    </source>
</evidence>
<feature type="binding site" evidence="14">
    <location>
        <position position="310"/>
    </location>
    <ligand>
        <name>S-adenosyl-L-methionine</name>
        <dbReference type="ChEBI" id="CHEBI:59789"/>
    </ligand>
</feature>
<evidence type="ECO:0000256" key="2">
    <source>
        <dbReference type="ARBA" id="ARBA00004496"/>
    </source>
</evidence>
<keyword evidence="10 14" id="KW-0694">RNA-binding</keyword>
<dbReference type="InterPro" id="IPR054728">
    <property type="entry name" value="RsmB-like_ferredoxin"/>
</dbReference>
<dbReference type="Pfam" id="PF22458">
    <property type="entry name" value="RsmF-B_ferredox"/>
    <property type="match status" value="1"/>
</dbReference>
<evidence type="ECO:0000256" key="11">
    <source>
        <dbReference type="ARBA" id="ARBA00030399"/>
    </source>
</evidence>
<dbReference type="NCBIfam" id="NF011494">
    <property type="entry name" value="PRK14902.1"/>
    <property type="match status" value="1"/>
</dbReference>
<evidence type="ECO:0000256" key="6">
    <source>
        <dbReference type="ARBA" id="ARBA00022552"/>
    </source>
</evidence>
<evidence type="ECO:0000256" key="7">
    <source>
        <dbReference type="ARBA" id="ARBA00022603"/>
    </source>
</evidence>
<dbReference type="FunFam" id="3.40.50.150:FF:000022">
    <property type="entry name" value="Ribosomal RNA small subunit methyltransferase B"/>
    <property type="match status" value="1"/>
</dbReference>
<dbReference type="Pfam" id="PF01029">
    <property type="entry name" value="NusB"/>
    <property type="match status" value="1"/>
</dbReference>
<evidence type="ECO:0000256" key="8">
    <source>
        <dbReference type="ARBA" id="ARBA00022679"/>
    </source>
</evidence>
<evidence type="ECO:0000256" key="3">
    <source>
        <dbReference type="ARBA" id="ARBA00007494"/>
    </source>
</evidence>
<gene>
    <name evidence="16" type="ORF">N781_12475</name>
</gene>
<evidence type="ECO:0000256" key="10">
    <source>
        <dbReference type="ARBA" id="ARBA00022884"/>
    </source>
</evidence>
<dbReference type="SUPFAM" id="SSF48013">
    <property type="entry name" value="NusB-like"/>
    <property type="match status" value="1"/>
</dbReference>
<evidence type="ECO:0000256" key="14">
    <source>
        <dbReference type="PROSITE-ProRule" id="PRU01023"/>
    </source>
</evidence>
<dbReference type="AlphaFoldDB" id="A0A0A5GPN8"/>
<dbReference type="InterPro" id="IPR023267">
    <property type="entry name" value="RCMT"/>
</dbReference>
<dbReference type="InterPro" id="IPR006027">
    <property type="entry name" value="NusB_RsmB_TIM44"/>
</dbReference>
<comment type="catalytic activity">
    <reaction evidence="13">
        <text>cytidine(967) in 16S rRNA + S-adenosyl-L-methionine = 5-methylcytidine(967) in 16S rRNA + S-adenosyl-L-homocysteine + H(+)</text>
        <dbReference type="Rhea" id="RHEA:42748"/>
        <dbReference type="Rhea" id="RHEA-COMP:10219"/>
        <dbReference type="Rhea" id="RHEA-COMP:10220"/>
        <dbReference type="ChEBI" id="CHEBI:15378"/>
        <dbReference type="ChEBI" id="CHEBI:57856"/>
        <dbReference type="ChEBI" id="CHEBI:59789"/>
        <dbReference type="ChEBI" id="CHEBI:74483"/>
        <dbReference type="ChEBI" id="CHEBI:82748"/>
        <dbReference type="EC" id="2.1.1.176"/>
    </reaction>
</comment>
<dbReference type="CDD" id="cd02440">
    <property type="entry name" value="AdoMet_MTases"/>
    <property type="match status" value="1"/>
</dbReference>
<keyword evidence="17" id="KW-1185">Reference proteome</keyword>
<dbReference type="FunFam" id="3.30.70.1170:FF:000003">
    <property type="entry name" value="16S rRNA (Cytosine(967)-C(5))-methyltransferase RsmB"/>
    <property type="match status" value="1"/>
</dbReference>
<dbReference type="PANTHER" id="PTHR22807">
    <property type="entry name" value="NOP2 YEAST -RELATED NOL1/NOP2/FMU SUN DOMAIN-CONTAINING"/>
    <property type="match status" value="1"/>
</dbReference>
<protein>
    <recommendedName>
        <fullName evidence="4">16S rRNA (cytosine(967)-C(5))-methyltransferase</fullName>
        <ecNumber evidence="4">2.1.1.176</ecNumber>
    </recommendedName>
    <alternativeName>
        <fullName evidence="11">16S rRNA m5C967 methyltransferase</fullName>
    </alternativeName>
    <alternativeName>
        <fullName evidence="12">rRNA (cytosine-C(5)-)-methyltransferase RsmB</fullName>
    </alternativeName>
</protein>
<evidence type="ECO:0000313" key="17">
    <source>
        <dbReference type="Proteomes" id="UP000030528"/>
    </source>
</evidence>
<dbReference type="InterPro" id="IPR004573">
    <property type="entry name" value="rRNA_ssu_MeTfrase_B"/>
</dbReference>
<feature type="binding site" evidence="14">
    <location>
        <position position="329"/>
    </location>
    <ligand>
        <name>S-adenosyl-L-methionine</name>
        <dbReference type="ChEBI" id="CHEBI:59789"/>
    </ligand>
</feature>
<dbReference type="GO" id="GO:0005737">
    <property type="term" value="C:cytoplasm"/>
    <property type="evidence" value="ECO:0007669"/>
    <property type="project" value="UniProtKB-SubCell"/>
</dbReference>
<dbReference type="eggNOG" id="COG0781">
    <property type="taxonomic scope" value="Bacteria"/>
</dbReference>
<comment type="similarity">
    <text evidence="3 14">Belongs to the class I-like SAM-binding methyltransferase superfamily. RsmB/NOP family.</text>
</comment>
<dbReference type="Gene3D" id="3.40.50.150">
    <property type="entry name" value="Vaccinia Virus protein VP39"/>
    <property type="match status" value="1"/>
</dbReference>
<feature type="binding site" evidence="14">
    <location>
        <begin position="259"/>
        <end position="265"/>
    </location>
    <ligand>
        <name>S-adenosyl-L-methionine</name>
        <dbReference type="ChEBI" id="CHEBI:59789"/>
    </ligand>
</feature>
<dbReference type="EC" id="2.1.1.176" evidence="4"/>
<comment type="caution">
    <text evidence="16">The sequence shown here is derived from an EMBL/GenBank/DDBJ whole genome shotgun (WGS) entry which is preliminary data.</text>
</comment>
<name>A0A0A5GPN8_9BACI</name>
<dbReference type="PROSITE" id="PS01153">
    <property type="entry name" value="NOL1_NOP2_SUN"/>
    <property type="match status" value="1"/>
</dbReference>
<dbReference type="NCBIfam" id="TIGR00563">
    <property type="entry name" value="rsmB"/>
    <property type="match status" value="1"/>
</dbReference>
<evidence type="ECO:0000313" key="16">
    <source>
        <dbReference type="EMBL" id="KGX93218.1"/>
    </source>
</evidence>
<dbReference type="PROSITE" id="PS51686">
    <property type="entry name" value="SAM_MT_RSMB_NOP"/>
    <property type="match status" value="1"/>
</dbReference>
<dbReference type="InterPro" id="IPR049560">
    <property type="entry name" value="MeTrfase_RsmB-F_NOP2_cat"/>
</dbReference>
<comment type="subcellular location">
    <subcellularLocation>
        <location evidence="2">Cytoplasm</location>
    </subcellularLocation>
</comment>
<dbReference type="PRINTS" id="PR02008">
    <property type="entry name" value="RCMTFAMILY"/>
</dbReference>
<evidence type="ECO:0000256" key="5">
    <source>
        <dbReference type="ARBA" id="ARBA00022490"/>
    </source>
</evidence>
<accession>A0A0A5GPN8</accession>
<feature type="domain" description="SAM-dependent MTase RsmB/NOP-type" evidence="15">
    <location>
        <begin position="170"/>
        <end position="448"/>
    </location>
</feature>
<evidence type="ECO:0000256" key="4">
    <source>
        <dbReference type="ARBA" id="ARBA00012140"/>
    </source>
</evidence>
<keyword evidence="8 14" id="KW-0808">Transferase</keyword>
<evidence type="ECO:0000256" key="13">
    <source>
        <dbReference type="ARBA" id="ARBA00047283"/>
    </source>
</evidence>
<dbReference type="EMBL" id="AVPE01000003">
    <property type="protein sequence ID" value="KGX93218.1"/>
    <property type="molecule type" value="Genomic_DNA"/>
</dbReference>
<feature type="binding site" evidence="14">
    <location>
        <position position="283"/>
    </location>
    <ligand>
        <name>S-adenosyl-L-methionine</name>
        <dbReference type="ChEBI" id="CHEBI:59789"/>
    </ligand>
</feature>
<dbReference type="GO" id="GO:0003723">
    <property type="term" value="F:RNA binding"/>
    <property type="evidence" value="ECO:0007669"/>
    <property type="project" value="UniProtKB-UniRule"/>
</dbReference>
<dbReference type="Proteomes" id="UP000030528">
    <property type="component" value="Unassembled WGS sequence"/>
</dbReference>
<dbReference type="Gene3D" id="1.10.940.10">
    <property type="entry name" value="NusB-like"/>
    <property type="match status" value="1"/>
</dbReference>
<dbReference type="SUPFAM" id="SSF53335">
    <property type="entry name" value="S-adenosyl-L-methionine-dependent methyltransferases"/>
    <property type="match status" value="1"/>
</dbReference>
<evidence type="ECO:0000256" key="9">
    <source>
        <dbReference type="ARBA" id="ARBA00022691"/>
    </source>
</evidence>
<keyword evidence="9 14" id="KW-0949">S-adenosyl-L-methionine</keyword>
<dbReference type="OrthoDB" id="9810297at2"/>
<proteinExistence type="inferred from homology"/>
<dbReference type="InterPro" id="IPR001678">
    <property type="entry name" value="MeTrfase_RsmB-F_NOP2_dom"/>
</dbReference>
<keyword evidence="5" id="KW-0963">Cytoplasm</keyword>
<keyword evidence="7 14" id="KW-0489">Methyltransferase</keyword>
<dbReference type="InterPro" id="IPR035926">
    <property type="entry name" value="NusB-like_sf"/>
</dbReference>
<dbReference type="Gene3D" id="3.30.70.1170">
    <property type="entry name" value="Sun protein, domain 3"/>
    <property type="match status" value="1"/>
</dbReference>
<dbReference type="RefSeq" id="WP_051239684.1">
    <property type="nucleotide sequence ID" value="NZ_AULI01000005.1"/>
</dbReference>